<keyword evidence="3 7" id="KW-0349">Heme</keyword>
<dbReference type="FunFam" id="1.10.630.10:FF:000333">
    <property type="entry name" value="Uncharacterized protein"/>
    <property type="match status" value="1"/>
</dbReference>
<dbReference type="InterPro" id="IPR017972">
    <property type="entry name" value="Cyt_P450_CS"/>
</dbReference>
<comment type="similarity">
    <text evidence="2 8">Belongs to the cytochrome P450 family.</text>
</comment>
<keyword evidence="9" id="KW-1133">Transmembrane helix</keyword>
<evidence type="ECO:0000256" key="3">
    <source>
        <dbReference type="ARBA" id="ARBA00022617"/>
    </source>
</evidence>
<evidence type="ECO:0000256" key="6">
    <source>
        <dbReference type="ARBA" id="ARBA00023026"/>
    </source>
</evidence>
<reference evidence="10 11" key="1">
    <citation type="journal article" date="2011" name="PLoS Genet.">
        <title>Genomic analysis of the necrotrophic fungal pathogens Sclerotinia sclerotiorum and Botrytis cinerea.</title>
        <authorList>
            <person name="Amselem J."/>
            <person name="Cuomo C.A."/>
            <person name="van Kan J.A."/>
            <person name="Viaud M."/>
            <person name="Benito E.P."/>
            <person name="Couloux A."/>
            <person name="Coutinho P.M."/>
            <person name="de Vries R.P."/>
            <person name="Dyer P.S."/>
            <person name="Fillinger S."/>
            <person name="Fournier E."/>
            <person name="Gout L."/>
            <person name="Hahn M."/>
            <person name="Kohn L."/>
            <person name="Lapalu N."/>
            <person name="Plummer K.M."/>
            <person name="Pradier J.M."/>
            <person name="Quevillon E."/>
            <person name="Sharon A."/>
            <person name="Simon A."/>
            <person name="ten Have A."/>
            <person name="Tudzynski B."/>
            <person name="Tudzynski P."/>
            <person name="Wincker P."/>
            <person name="Andrew M."/>
            <person name="Anthouard V."/>
            <person name="Beever R.E."/>
            <person name="Beffa R."/>
            <person name="Benoit I."/>
            <person name="Bouzid O."/>
            <person name="Brault B."/>
            <person name="Chen Z."/>
            <person name="Choquer M."/>
            <person name="Collemare J."/>
            <person name="Cotton P."/>
            <person name="Danchin E.G."/>
            <person name="Da Silva C."/>
            <person name="Gautier A."/>
            <person name="Giraud C."/>
            <person name="Giraud T."/>
            <person name="Gonzalez C."/>
            <person name="Grossetete S."/>
            <person name="Guldener U."/>
            <person name="Henrissat B."/>
            <person name="Howlett B.J."/>
            <person name="Kodira C."/>
            <person name="Kretschmer M."/>
            <person name="Lappartient A."/>
            <person name="Leroch M."/>
            <person name="Levis C."/>
            <person name="Mauceli E."/>
            <person name="Neuveglise C."/>
            <person name="Oeser B."/>
            <person name="Pearson M."/>
            <person name="Poulain J."/>
            <person name="Poussereau N."/>
            <person name="Quesneville H."/>
            <person name="Rascle C."/>
            <person name="Schumacher J."/>
            <person name="Segurens B."/>
            <person name="Sexton A."/>
            <person name="Silva E."/>
            <person name="Sirven C."/>
            <person name="Soanes D.M."/>
            <person name="Talbot N.J."/>
            <person name="Templeton M."/>
            <person name="Yandava C."/>
            <person name="Yarden O."/>
            <person name="Zeng Q."/>
            <person name="Rollins J.A."/>
            <person name="Lebrun M.H."/>
            <person name="Dickman M."/>
        </authorList>
    </citation>
    <scope>NUCLEOTIDE SEQUENCE [LARGE SCALE GENOMIC DNA]</scope>
    <source>
        <strain evidence="10 11">B05.10</strain>
    </source>
</reference>
<dbReference type="PRINTS" id="PR00385">
    <property type="entry name" value="P450"/>
</dbReference>
<dbReference type="Pfam" id="PF00067">
    <property type="entry name" value="p450"/>
    <property type="match status" value="1"/>
</dbReference>
<dbReference type="GeneID" id="36394361"/>
<evidence type="ECO:0000256" key="7">
    <source>
        <dbReference type="PIRSR" id="PIRSR602401-1"/>
    </source>
</evidence>
<dbReference type="PROSITE" id="PS00086">
    <property type="entry name" value="CYTOCHROME_P450"/>
    <property type="match status" value="1"/>
</dbReference>
<keyword evidence="8" id="KW-0560">Oxidoreductase</keyword>
<dbReference type="GO" id="GO:0004497">
    <property type="term" value="F:monooxygenase activity"/>
    <property type="evidence" value="ECO:0007669"/>
    <property type="project" value="UniProtKB-KW"/>
</dbReference>
<keyword evidence="8" id="KW-0503">Monooxygenase</keyword>
<dbReference type="InterPro" id="IPR001128">
    <property type="entry name" value="Cyt_P450"/>
</dbReference>
<keyword evidence="4 7" id="KW-0479">Metal-binding</keyword>
<evidence type="ECO:0000313" key="11">
    <source>
        <dbReference type="Proteomes" id="UP000001798"/>
    </source>
</evidence>
<accession>A0A384JNR4</accession>
<dbReference type="Gene3D" id="1.10.630.10">
    <property type="entry name" value="Cytochrome P450"/>
    <property type="match status" value="1"/>
</dbReference>
<dbReference type="PANTHER" id="PTHR24305:SF210">
    <property type="entry name" value="CYTOCHROME P450 MONOOXYGENASE ASQL-RELATED"/>
    <property type="match status" value="1"/>
</dbReference>
<reference evidence="10 11" key="2">
    <citation type="journal article" date="2012" name="Eukaryot. Cell">
        <title>Genome update of Botrytis cinerea strains B05.10 and T4.</title>
        <authorList>
            <person name="Staats M."/>
            <person name="van Kan J.A."/>
        </authorList>
    </citation>
    <scope>NUCLEOTIDE SEQUENCE [LARGE SCALE GENOMIC DNA]</scope>
    <source>
        <strain evidence="10 11">B05.10</strain>
    </source>
</reference>
<keyword evidence="9" id="KW-0812">Transmembrane</keyword>
<proteinExistence type="inferred from homology"/>
<keyword evidence="11" id="KW-1185">Reference proteome</keyword>
<dbReference type="Proteomes" id="UP000001798">
    <property type="component" value="Chromosome 7"/>
</dbReference>
<dbReference type="GO" id="GO:0016705">
    <property type="term" value="F:oxidoreductase activity, acting on paired donors, with incorporation or reduction of molecular oxygen"/>
    <property type="evidence" value="ECO:0007669"/>
    <property type="project" value="InterPro"/>
</dbReference>
<evidence type="ECO:0000256" key="8">
    <source>
        <dbReference type="RuleBase" id="RU000461"/>
    </source>
</evidence>
<dbReference type="CDD" id="cd11058">
    <property type="entry name" value="CYP60B-like"/>
    <property type="match status" value="1"/>
</dbReference>
<dbReference type="GO" id="GO:0020037">
    <property type="term" value="F:heme binding"/>
    <property type="evidence" value="ECO:0007669"/>
    <property type="project" value="InterPro"/>
</dbReference>
<keyword evidence="5 7" id="KW-0408">Iron</keyword>
<evidence type="ECO:0000256" key="2">
    <source>
        <dbReference type="ARBA" id="ARBA00010617"/>
    </source>
</evidence>
<dbReference type="PANTHER" id="PTHR24305">
    <property type="entry name" value="CYTOCHROME P450"/>
    <property type="match status" value="1"/>
</dbReference>
<dbReference type="VEuPathDB" id="FungiDB:Bcin07g07130"/>
<evidence type="ECO:0000256" key="9">
    <source>
        <dbReference type="SAM" id="Phobius"/>
    </source>
</evidence>
<dbReference type="KEGG" id="bfu:BCIN_07g07130"/>
<dbReference type="InterPro" id="IPR050121">
    <property type="entry name" value="Cytochrome_P450_monoxygenase"/>
</dbReference>
<dbReference type="GO" id="GO:0005506">
    <property type="term" value="F:iron ion binding"/>
    <property type="evidence" value="ECO:0007669"/>
    <property type="project" value="InterPro"/>
</dbReference>
<evidence type="ECO:0000313" key="10">
    <source>
        <dbReference type="EMBL" id="ATZ52226.1"/>
    </source>
</evidence>
<sequence>MASKLLNLIQDFESSAVSVPSIQYGIFVICGVLVFATITIILMNGIYNLYFHPLAKYPGPKLWAFTNLPNSIGRIQGLMYLRLKSAHEKYGPIVRSAPNELSFITPEAWTDIYAKKPGRPEMPKGNYVPQPGTESLFDHPVHEEHQRIRKSLRNGFTEKAQREQEPRVKRFMDQLMNQLKNIAKDGEVTDIAKWNYLIAYDIIADLCFGENFKGVEKGEDHKWIGIGINTSTAFTVFHESKRIWPFNKILTYIPYLTKAVSLRMQHVFFLNQLLEKRRKAQDTEPDFMTHALPYLDRPGGINLSELQRSLEIVVTAASDTTATLPIGAIYHLCKNPSIYAKLKHEIRSSFNSEDEIQISSVFDKPYLLAVLKEALRMHPPVPGNHPRRVGKEGAVIAGNYVPSNTLVSFPHWAGYHSERNWNRPDDFVPERWMGAPEFETDNRACFKPFSHGPRECMGQNVAHAVTRVLMARYIYNFDFELADPEDGLTDGARVRLVWSHKPLLLKIRSVGKEMR</sequence>
<evidence type="ECO:0000256" key="5">
    <source>
        <dbReference type="ARBA" id="ARBA00023004"/>
    </source>
</evidence>
<gene>
    <name evidence="10" type="ORF">BCIN_07g07130</name>
</gene>
<evidence type="ECO:0000256" key="4">
    <source>
        <dbReference type="ARBA" id="ARBA00022723"/>
    </source>
</evidence>
<dbReference type="InterPro" id="IPR036396">
    <property type="entry name" value="Cyt_P450_sf"/>
</dbReference>
<feature type="transmembrane region" description="Helical" evidence="9">
    <location>
        <begin position="22"/>
        <end position="47"/>
    </location>
</feature>
<dbReference type="PRINTS" id="PR00463">
    <property type="entry name" value="EP450I"/>
</dbReference>
<organism evidence="10 11">
    <name type="scientific">Botryotinia fuckeliana (strain B05.10)</name>
    <name type="common">Noble rot fungus</name>
    <name type="synonym">Botrytis cinerea</name>
    <dbReference type="NCBI Taxonomy" id="332648"/>
    <lineage>
        <taxon>Eukaryota</taxon>
        <taxon>Fungi</taxon>
        <taxon>Dikarya</taxon>
        <taxon>Ascomycota</taxon>
        <taxon>Pezizomycotina</taxon>
        <taxon>Leotiomycetes</taxon>
        <taxon>Helotiales</taxon>
        <taxon>Sclerotiniaceae</taxon>
        <taxon>Botrytis</taxon>
    </lineage>
</organism>
<feature type="binding site" description="axial binding residue" evidence="7">
    <location>
        <position position="456"/>
    </location>
    <ligand>
        <name>heme</name>
        <dbReference type="ChEBI" id="CHEBI:30413"/>
    </ligand>
    <ligandPart>
        <name>Fe</name>
        <dbReference type="ChEBI" id="CHEBI:18248"/>
    </ligandPart>
</feature>
<dbReference type="SUPFAM" id="SSF48264">
    <property type="entry name" value="Cytochrome P450"/>
    <property type="match status" value="1"/>
</dbReference>
<evidence type="ECO:0000256" key="1">
    <source>
        <dbReference type="ARBA" id="ARBA00001971"/>
    </source>
</evidence>
<comment type="cofactor">
    <cofactor evidence="1 7">
        <name>heme</name>
        <dbReference type="ChEBI" id="CHEBI:30413"/>
    </cofactor>
</comment>
<dbReference type="InterPro" id="IPR002401">
    <property type="entry name" value="Cyt_P450_E_grp-I"/>
</dbReference>
<dbReference type="AlphaFoldDB" id="A0A384JNR4"/>
<dbReference type="RefSeq" id="XP_024550073.1">
    <property type="nucleotide sequence ID" value="XM_024694284.1"/>
</dbReference>
<name>A0A384JNR4_BOTFB</name>
<dbReference type="OrthoDB" id="1470350at2759"/>
<keyword evidence="6" id="KW-0843">Virulence</keyword>
<protein>
    <submittedName>
        <fullName evidence="10">Uncharacterized protein</fullName>
    </submittedName>
</protein>
<keyword evidence="9" id="KW-0472">Membrane</keyword>
<dbReference type="EMBL" id="CP009811">
    <property type="protein sequence ID" value="ATZ52226.1"/>
    <property type="molecule type" value="Genomic_DNA"/>
</dbReference>
<reference evidence="10 11" key="3">
    <citation type="journal article" date="2017" name="Mol. Plant Pathol.">
        <title>A gapless genome sequence of the fungus Botrytis cinerea.</title>
        <authorList>
            <person name="Van Kan J.A."/>
            <person name="Stassen J.H."/>
            <person name="Mosbach A."/>
            <person name="Van Der Lee T.A."/>
            <person name="Faino L."/>
            <person name="Farmer A.D."/>
            <person name="Papasotiriou D.G."/>
            <person name="Zhou S."/>
            <person name="Seidl M.F."/>
            <person name="Cottam E."/>
            <person name="Edel D."/>
            <person name="Hahn M."/>
            <person name="Schwartz D.C."/>
            <person name="Dietrich R.A."/>
            <person name="Widdison S."/>
            <person name="Scalliet G."/>
        </authorList>
    </citation>
    <scope>NUCLEOTIDE SEQUENCE [LARGE SCALE GENOMIC DNA]</scope>
    <source>
        <strain evidence="10 11">B05.10</strain>
    </source>
</reference>